<name>A0ABW5PFJ3_9BACL</name>
<comment type="activity regulation">
    <text evidence="12">Activated by a monovalent cation that binds near, but not in, the active site. The most likely occupant of the site in vivo is potassium. Ion binding induces a conformational change that may alter substrate affinity.</text>
</comment>
<feature type="binding site" evidence="12">
    <location>
        <position position="263"/>
    </location>
    <ligand>
        <name>K(+)</name>
        <dbReference type="ChEBI" id="CHEBI:29103"/>
    </ligand>
</feature>
<dbReference type="InterPro" id="IPR029056">
    <property type="entry name" value="Ribokinase-like"/>
</dbReference>
<feature type="binding site" evidence="12">
    <location>
        <position position="302"/>
    </location>
    <ligand>
        <name>K(+)</name>
        <dbReference type="ChEBI" id="CHEBI:29103"/>
    </ligand>
</feature>
<feature type="binding site" evidence="12">
    <location>
        <position position="200"/>
    </location>
    <ligand>
        <name>ATP</name>
        <dbReference type="ChEBI" id="CHEBI:30616"/>
    </ligand>
</feature>
<dbReference type="EMBL" id="JBHUME010000009">
    <property type="protein sequence ID" value="MFD2613914.1"/>
    <property type="molecule type" value="Genomic_DNA"/>
</dbReference>
<accession>A0ABW5PFJ3</accession>
<keyword evidence="15" id="KW-1185">Reference proteome</keyword>
<evidence type="ECO:0000256" key="3">
    <source>
        <dbReference type="ARBA" id="ARBA00016943"/>
    </source>
</evidence>
<gene>
    <name evidence="12 14" type="primary">rbsK</name>
    <name evidence="14" type="ORF">ACFSUF_15980</name>
</gene>
<feature type="binding site" evidence="12">
    <location>
        <position position="156"/>
    </location>
    <ligand>
        <name>substrate</name>
    </ligand>
</feature>
<dbReference type="PANTHER" id="PTHR10584:SF166">
    <property type="entry name" value="RIBOKINASE"/>
    <property type="match status" value="1"/>
</dbReference>
<evidence type="ECO:0000256" key="6">
    <source>
        <dbReference type="ARBA" id="ARBA00022741"/>
    </source>
</evidence>
<dbReference type="SUPFAM" id="SSF53613">
    <property type="entry name" value="Ribokinase-like"/>
    <property type="match status" value="1"/>
</dbReference>
<feature type="binding site" evidence="12">
    <location>
        <position position="299"/>
    </location>
    <ligand>
        <name>K(+)</name>
        <dbReference type="ChEBI" id="CHEBI:29103"/>
    </ligand>
</feature>
<evidence type="ECO:0000256" key="12">
    <source>
        <dbReference type="HAMAP-Rule" id="MF_01987"/>
    </source>
</evidence>
<evidence type="ECO:0000313" key="15">
    <source>
        <dbReference type="Proteomes" id="UP001597541"/>
    </source>
</evidence>
<comment type="cofactor">
    <cofactor evidence="12">
        <name>Mg(2+)</name>
        <dbReference type="ChEBI" id="CHEBI:18420"/>
    </cofactor>
    <text evidence="12">Requires a divalent cation, most likely magnesium in vivo, as an electrophilic catalyst to aid phosphoryl group transfer. It is the chelate of the metal and the nucleotide that is the actual substrate.</text>
</comment>
<evidence type="ECO:0000256" key="5">
    <source>
        <dbReference type="ARBA" id="ARBA00022723"/>
    </source>
</evidence>
<dbReference type="EC" id="2.7.1.15" evidence="2 12"/>
<organism evidence="14 15">
    <name type="scientific">Paenibacillus gansuensis</name>
    <dbReference type="NCBI Taxonomy" id="306542"/>
    <lineage>
        <taxon>Bacteria</taxon>
        <taxon>Bacillati</taxon>
        <taxon>Bacillota</taxon>
        <taxon>Bacilli</taxon>
        <taxon>Bacillales</taxon>
        <taxon>Paenibacillaceae</taxon>
        <taxon>Paenibacillus</taxon>
    </lineage>
</organism>
<comment type="function">
    <text evidence="12">Catalyzes the phosphorylation of ribose at O-5 in a reaction requiring ATP and magnesium. The resulting D-ribose-5-phosphate can then be used either for sythesis of nucleotides, histidine, and tryptophan, or as a component of the pentose phosphate pathway.</text>
</comment>
<keyword evidence="12" id="KW-0963">Cytoplasm</keyword>
<dbReference type="InterPro" id="IPR011611">
    <property type="entry name" value="PfkB_dom"/>
</dbReference>
<comment type="pathway">
    <text evidence="12">Carbohydrate metabolism; D-ribose degradation; D-ribose 5-phosphate from beta-D-ribopyranose: step 2/2.</text>
</comment>
<feature type="binding site" evidence="12">
    <location>
        <position position="269"/>
    </location>
    <ligand>
        <name>substrate</name>
    </ligand>
</feature>
<dbReference type="NCBIfam" id="TIGR02152">
    <property type="entry name" value="D_ribokin_bact"/>
    <property type="match status" value="1"/>
</dbReference>
<keyword evidence="11 12" id="KW-0119">Carbohydrate metabolism</keyword>
<evidence type="ECO:0000313" key="14">
    <source>
        <dbReference type="EMBL" id="MFD2613914.1"/>
    </source>
</evidence>
<dbReference type="PRINTS" id="PR00990">
    <property type="entry name" value="RIBOKINASE"/>
</dbReference>
<feature type="binding site" evidence="12">
    <location>
        <begin position="268"/>
        <end position="269"/>
    </location>
    <ligand>
        <name>ATP</name>
        <dbReference type="ChEBI" id="CHEBI:30616"/>
    </ligand>
</feature>
<keyword evidence="4 12" id="KW-0808">Transferase</keyword>
<feature type="active site" description="Proton acceptor" evidence="12">
    <location>
        <position position="269"/>
    </location>
</feature>
<proteinExistence type="inferred from homology"/>
<reference evidence="15" key="1">
    <citation type="journal article" date="2019" name="Int. J. Syst. Evol. Microbiol.">
        <title>The Global Catalogue of Microorganisms (GCM) 10K type strain sequencing project: providing services to taxonomists for standard genome sequencing and annotation.</title>
        <authorList>
            <consortium name="The Broad Institute Genomics Platform"/>
            <consortium name="The Broad Institute Genome Sequencing Center for Infectious Disease"/>
            <person name="Wu L."/>
            <person name="Ma J."/>
        </authorList>
    </citation>
    <scope>NUCLEOTIDE SEQUENCE [LARGE SCALE GENOMIC DNA]</scope>
    <source>
        <strain evidence="15">KCTC 3950</strain>
    </source>
</reference>
<evidence type="ECO:0000256" key="7">
    <source>
        <dbReference type="ARBA" id="ARBA00022777"/>
    </source>
</evidence>
<comment type="catalytic activity">
    <reaction evidence="12">
        <text>D-ribose + ATP = D-ribose 5-phosphate + ADP + H(+)</text>
        <dbReference type="Rhea" id="RHEA:13697"/>
        <dbReference type="ChEBI" id="CHEBI:15378"/>
        <dbReference type="ChEBI" id="CHEBI:30616"/>
        <dbReference type="ChEBI" id="CHEBI:47013"/>
        <dbReference type="ChEBI" id="CHEBI:78346"/>
        <dbReference type="ChEBI" id="CHEBI:456216"/>
        <dbReference type="EC" id="2.7.1.15"/>
    </reaction>
</comment>
<dbReference type="CDD" id="cd01174">
    <property type="entry name" value="ribokinase"/>
    <property type="match status" value="1"/>
</dbReference>
<evidence type="ECO:0000256" key="2">
    <source>
        <dbReference type="ARBA" id="ARBA00012035"/>
    </source>
</evidence>
<feature type="binding site" evidence="12">
    <location>
        <begin position="236"/>
        <end position="241"/>
    </location>
    <ligand>
        <name>ATP</name>
        <dbReference type="ChEBI" id="CHEBI:30616"/>
    </ligand>
</feature>
<keyword evidence="6 12" id="KW-0547">Nucleotide-binding</keyword>
<feature type="binding site" evidence="12">
    <location>
        <position position="304"/>
    </location>
    <ligand>
        <name>K(+)</name>
        <dbReference type="ChEBI" id="CHEBI:29103"/>
    </ligand>
</feature>
<keyword evidence="5 12" id="KW-0479">Metal-binding</keyword>
<keyword evidence="10 12" id="KW-0630">Potassium</keyword>
<comment type="caution">
    <text evidence="14">The sequence shown here is derived from an EMBL/GenBank/DDBJ whole genome shotgun (WGS) entry which is preliminary data.</text>
</comment>
<evidence type="ECO:0000256" key="1">
    <source>
        <dbReference type="ARBA" id="ARBA00005380"/>
    </source>
</evidence>
<dbReference type="InterPro" id="IPR002173">
    <property type="entry name" value="Carboh/pur_kinase_PfkB_CS"/>
</dbReference>
<sequence>MSSSNEERETFKKMETNRPKIAVVGSLNMDLVVSMERMPLTGETVQGRAFQTVPGGKGANQAAGCGRLGAAVEMIGAAGEDAFGGELVRSLQGFGVTTEGVSRIAGVSSGVATIYHTEDDNCIVVVPGANASCTAELVEAHADRIRSADLLLVQLEVPLPAVKRALELARGSGVITVLNPAPARELPAELVALADYITPNETEFELLTGGAAGTEAELAARMRSWQEATGCRVLVTRGSRGCSFLREDGELATVPALKVEPVDTTGAGDTLNAALGVSLAAGVPLEEAVSFAVRAASLSVTKFGAQGGLPTLAEVRATYKG</sequence>
<dbReference type="InterPro" id="IPR002139">
    <property type="entry name" value="Ribo/fructo_kinase"/>
</dbReference>
<comment type="subcellular location">
    <subcellularLocation>
        <location evidence="12">Cytoplasm</location>
    </subcellularLocation>
</comment>
<dbReference type="HAMAP" id="MF_01987">
    <property type="entry name" value="Ribokinase"/>
    <property type="match status" value="1"/>
</dbReference>
<feature type="binding site" evidence="12">
    <location>
        <position position="265"/>
    </location>
    <ligand>
        <name>K(+)</name>
        <dbReference type="ChEBI" id="CHEBI:29103"/>
    </ligand>
</feature>
<comment type="caution">
    <text evidence="12">Lacks conserved residue(s) required for the propagation of feature annotation.</text>
</comment>
<feature type="binding site" evidence="12">
    <location>
        <begin position="28"/>
        <end position="30"/>
    </location>
    <ligand>
        <name>substrate</name>
    </ligand>
</feature>
<evidence type="ECO:0000256" key="10">
    <source>
        <dbReference type="ARBA" id="ARBA00022958"/>
    </source>
</evidence>
<feature type="domain" description="Carbohydrate kinase PfkB" evidence="13">
    <location>
        <begin position="20"/>
        <end position="311"/>
    </location>
</feature>
<protein>
    <recommendedName>
        <fullName evidence="3 12">Ribokinase</fullName>
        <shortName evidence="12">RK</shortName>
        <ecNumber evidence="2 12">2.7.1.15</ecNumber>
    </recommendedName>
</protein>
<dbReference type="PANTHER" id="PTHR10584">
    <property type="entry name" value="SUGAR KINASE"/>
    <property type="match status" value="1"/>
</dbReference>
<dbReference type="Gene3D" id="3.40.1190.20">
    <property type="match status" value="1"/>
</dbReference>
<feature type="binding site" evidence="12">
    <location>
        <begin position="56"/>
        <end position="60"/>
    </location>
    <ligand>
        <name>substrate</name>
    </ligand>
</feature>
<evidence type="ECO:0000256" key="4">
    <source>
        <dbReference type="ARBA" id="ARBA00022679"/>
    </source>
</evidence>
<evidence type="ECO:0000256" key="9">
    <source>
        <dbReference type="ARBA" id="ARBA00022842"/>
    </source>
</evidence>
<dbReference type="GO" id="GO:0004747">
    <property type="term" value="F:ribokinase activity"/>
    <property type="evidence" value="ECO:0007669"/>
    <property type="project" value="UniProtKB-EC"/>
</dbReference>
<evidence type="ECO:0000256" key="11">
    <source>
        <dbReference type="ARBA" id="ARBA00023277"/>
    </source>
</evidence>
<comment type="similarity">
    <text evidence="1">Belongs to the carbohydrate kinase pfkB family.</text>
</comment>
<comment type="subunit">
    <text evidence="12">Homodimer.</text>
</comment>
<keyword evidence="7 12" id="KW-0418">Kinase</keyword>
<evidence type="ECO:0000259" key="13">
    <source>
        <dbReference type="Pfam" id="PF00294"/>
    </source>
</evidence>
<dbReference type="RefSeq" id="WP_377604195.1">
    <property type="nucleotide sequence ID" value="NZ_JBHUME010000009.1"/>
</dbReference>
<dbReference type="Pfam" id="PF00294">
    <property type="entry name" value="PfkB"/>
    <property type="match status" value="1"/>
</dbReference>
<keyword evidence="8 12" id="KW-0067">ATP-binding</keyword>
<comment type="similarity">
    <text evidence="12">Belongs to the carbohydrate kinase PfkB family. Ribokinase subfamily.</text>
</comment>
<dbReference type="Proteomes" id="UP001597541">
    <property type="component" value="Unassembled WGS sequence"/>
</dbReference>
<dbReference type="InterPro" id="IPR011877">
    <property type="entry name" value="Ribokinase"/>
</dbReference>
<keyword evidence="9 12" id="KW-0460">Magnesium</keyword>
<evidence type="ECO:0000256" key="8">
    <source>
        <dbReference type="ARBA" id="ARBA00022840"/>
    </source>
</evidence>
<dbReference type="PROSITE" id="PS00583">
    <property type="entry name" value="PFKB_KINASES_1"/>
    <property type="match status" value="1"/>
</dbReference>